<feature type="signal peptide" evidence="10">
    <location>
        <begin position="1"/>
        <end position="22"/>
    </location>
</feature>
<evidence type="ECO:0000256" key="2">
    <source>
        <dbReference type="ARBA" id="ARBA00022448"/>
    </source>
</evidence>
<keyword evidence="4" id="KW-0812">Transmembrane</keyword>
<evidence type="ECO:0000256" key="5">
    <source>
        <dbReference type="ARBA" id="ARBA00022729"/>
    </source>
</evidence>
<proteinExistence type="predicted"/>
<feature type="domain" description="Porin" evidence="11">
    <location>
        <begin position="7"/>
        <end position="307"/>
    </location>
</feature>
<protein>
    <submittedName>
        <fullName evidence="12">Porin Gram-negative type</fullName>
    </submittedName>
</protein>
<dbReference type="PANTHER" id="PTHR34501:SF2">
    <property type="entry name" value="OUTER MEMBRANE PORIN F-RELATED"/>
    <property type="match status" value="1"/>
</dbReference>
<evidence type="ECO:0000256" key="6">
    <source>
        <dbReference type="ARBA" id="ARBA00023065"/>
    </source>
</evidence>
<organism evidence="12 13">
    <name type="scientific">Actinobacillus pleuropneumoniae serovar 6 str. Femo</name>
    <dbReference type="NCBI Taxonomy" id="754256"/>
    <lineage>
        <taxon>Bacteria</taxon>
        <taxon>Pseudomonadati</taxon>
        <taxon>Pseudomonadota</taxon>
        <taxon>Gammaproteobacteria</taxon>
        <taxon>Pasteurellales</taxon>
        <taxon>Pasteurellaceae</taxon>
        <taxon>Actinobacillus</taxon>
    </lineage>
</organism>
<dbReference type="GO" id="GO:0009279">
    <property type="term" value="C:cell outer membrane"/>
    <property type="evidence" value="ECO:0007669"/>
    <property type="project" value="UniProtKB-SubCell"/>
</dbReference>
<feature type="chain" id="PRO_5032306082" evidence="10">
    <location>
        <begin position="23"/>
        <end position="378"/>
    </location>
</feature>
<keyword evidence="7" id="KW-0626">Porin</keyword>
<keyword evidence="9" id="KW-0998">Cell outer membrane</keyword>
<dbReference type="Proteomes" id="UP000005341">
    <property type="component" value="Unassembled WGS sequence"/>
</dbReference>
<comment type="caution">
    <text evidence="12">The sequence shown here is derived from an EMBL/GenBank/DDBJ whole genome shotgun (WGS) entry which is preliminary data.</text>
</comment>
<evidence type="ECO:0000259" key="11">
    <source>
        <dbReference type="Pfam" id="PF13609"/>
    </source>
</evidence>
<evidence type="ECO:0000313" key="13">
    <source>
        <dbReference type="Proteomes" id="UP000005341"/>
    </source>
</evidence>
<gene>
    <name evidence="12" type="ORF">appser6_510</name>
</gene>
<dbReference type="AlphaFoldDB" id="A0A828PWS1"/>
<dbReference type="InterPro" id="IPR050298">
    <property type="entry name" value="Gram-neg_bact_OMP"/>
</dbReference>
<keyword evidence="8" id="KW-0472">Membrane</keyword>
<keyword evidence="5 10" id="KW-0732">Signal</keyword>
<evidence type="ECO:0000256" key="7">
    <source>
        <dbReference type="ARBA" id="ARBA00023114"/>
    </source>
</evidence>
<dbReference type="EMBL" id="ADOG01000001">
    <property type="protein sequence ID" value="EFM92997.1"/>
    <property type="molecule type" value="Genomic_DNA"/>
</dbReference>
<keyword evidence="6" id="KW-0406">Ion transport</keyword>
<dbReference type="CDD" id="cd00342">
    <property type="entry name" value="gram_neg_porins"/>
    <property type="match status" value="1"/>
</dbReference>
<dbReference type="InterPro" id="IPR033900">
    <property type="entry name" value="Gram_neg_porin_domain"/>
</dbReference>
<name>A0A828PWS1_ACTPL</name>
<dbReference type="GO" id="GO:0006811">
    <property type="term" value="P:monoatomic ion transport"/>
    <property type="evidence" value="ECO:0007669"/>
    <property type="project" value="UniProtKB-KW"/>
</dbReference>
<evidence type="ECO:0000256" key="4">
    <source>
        <dbReference type="ARBA" id="ARBA00022692"/>
    </source>
</evidence>
<sequence>MNMKKTALALFASAFMASSASAVELFNLDSTGTKAEFIGSARVKWTSTSTKDTYQNGSAVRNHVNKPVQNNGSRFGFRLTQQLGSGVYALGRVEWRLRGADERGVSSSQHDFDHIYAHQLYAGFGHKQYGEVTYGNQTVITDEVKQTDIPNTLSLSDGLLVSGARRSVQYVYKGIEGLKVGAYYGGHNQRSNTNMDLSQDRKDVWGFGSIYNHKFDDVQSVQVATGFSRERFERIGSAPAYDRNAYSVGAAYTYDKTTFGVDLERRKTENQSVQGNERTEKEVRTLVYHRLTDDWRAYGMYAYKTNRLERAIGRDNNEKKHQFMVGTEYYLPKVVDQLKTKLFVEWQATRTKHPEAKVARGVNKSRDYTTVVGFRAYW</sequence>
<evidence type="ECO:0000256" key="1">
    <source>
        <dbReference type="ARBA" id="ARBA00004571"/>
    </source>
</evidence>
<evidence type="ECO:0000256" key="8">
    <source>
        <dbReference type="ARBA" id="ARBA00023136"/>
    </source>
</evidence>
<comment type="subcellular location">
    <subcellularLocation>
        <location evidence="1">Cell outer membrane</location>
        <topology evidence="1">Multi-pass membrane protein</topology>
    </subcellularLocation>
</comment>
<keyword evidence="2" id="KW-0813">Transport</keyword>
<dbReference type="Pfam" id="PF13609">
    <property type="entry name" value="Porin_4"/>
    <property type="match status" value="1"/>
</dbReference>
<dbReference type="GO" id="GO:0046930">
    <property type="term" value="C:pore complex"/>
    <property type="evidence" value="ECO:0007669"/>
    <property type="project" value="UniProtKB-KW"/>
</dbReference>
<evidence type="ECO:0000256" key="10">
    <source>
        <dbReference type="SAM" id="SignalP"/>
    </source>
</evidence>
<keyword evidence="3" id="KW-1134">Transmembrane beta strand</keyword>
<dbReference type="InterPro" id="IPR023614">
    <property type="entry name" value="Porin_dom_sf"/>
</dbReference>
<evidence type="ECO:0000313" key="12">
    <source>
        <dbReference type="EMBL" id="EFM92997.1"/>
    </source>
</evidence>
<dbReference type="SUPFAM" id="SSF56935">
    <property type="entry name" value="Porins"/>
    <property type="match status" value="1"/>
</dbReference>
<evidence type="ECO:0000256" key="3">
    <source>
        <dbReference type="ARBA" id="ARBA00022452"/>
    </source>
</evidence>
<dbReference type="GO" id="GO:0015288">
    <property type="term" value="F:porin activity"/>
    <property type="evidence" value="ECO:0007669"/>
    <property type="project" value="UniProtKB-KW"/>
</dbReference>
<accession>A0A828PWS1</accession>
<evidence type="ECO:0000256" key="9">
    <source>
        <dbReference type="ARBA" id="ARBA00023237"/>
    </source>
</evidence>
<reference evidence="12 13" key="1">
    <citation type="journal article" date="2010" name="J. Bacteriol.">
        <title>Comparative genomic characterization of Actinobacillus pleuropneumoniae.</title>
        <authorList>
            <person name="Xu Z."/>
            <person name="Chen X."/>
            <person name="Li L."/>
            <person name="Li T."/>
            <person name="Wang S."/>
            <person name="Chen H."/>
            <person name="Zhou R."/>
        </authorList>
    </citation>
    <scope>NUCLEOTIDE SEQUENCE [LARGE SCALE GENOMIC DNA]</scope>
    <source>
        <strain evidence="12 13">Femo</strain>
    </source>
</reference>
<dbReference type="PANTHER" id="PTHR34501">
    <property type="entry name" value="PROTEIN YDDL-RELATED"/>
    <property type="match status" value="1"/>
</dbReference>
<dbReference type="Gene3D" id="2.40.160.10">
    <property type="entry name" value="Porin"/>
    <property type="match status" value="1"/>
</dbReference>